<reference evidence="2" key="1">
    <citation type="submission" date="2020-04" db="EMBL/GenBank/DDBJ databases">
        <authorList>
            <person name="Chiriac C."/>
            <person name="Salcher M."/>
            <person name="Ghai R."/>
            <person name="Kavagutti S V."/>
        </authorList>
    </citation>
    <scope>NUCLEOTIDE SEQUENCE</scope>
</reference>
<accession>A0A6J5MGW5</accession>
<organism evidence="2">
    <name type="scientific">uncultured Caudovirales phage</name>
    <dbReference type="NCBI Taxonomy" id="2100421"/>
    <lineage>
        <taxon>Viruses</taxon>
        <taxon>Duplodnaviria</taxon>
        <taxon>Heunggongvirae</taxon>
        <taxon>Uroviricota</taxon>
        <taxon>Caudoviricetes</taxon>
        <taxon>Peduoviridae</taxon>
        <taxon>Maltschvirus</taxon>
        <taxon>Maltschvirus maltsch</taxon>
    </lineage>
</organism>
<protein>
    <submittedName>
        <fullName evidence="2">Uncharacterized protein</fullName>
    </submittedName>
</protein>
<sequence>MKYKESIEVSTMKGVIIFILCMIIGLLADNL</sequence>
<dbReference type="EMBL" id="LR796433">
    <property type="protein sequence ID" value="CAB4144316.1"/>
    <property type="molecule type" value="Genomic_DNA"/>
</dbReference>
<evidence type="ECO:0000313" key="2">
    <source>
        <dbReference type="EMBL" id="CAB4144316.1"/>
    </source>
</evidence>
<feature type="transmembrane region" description="Helical" evidence="1">
    <location>
        <begin position="12"/>
        <end position="28"/>
    </location>
</feature>
<gene>
    <name evidence="2" type="ORF">UFOVP463_32</name>
</gene>
<proteinExistence type="predicted"/>
<keyword evidence="1" id="KW-1133">Transmembrane helix</keyword>
<keyword evidence="1" id="KW-0812">Transmembrane</keyword>
<evidence type="ECO:0000256" key="1">
    <source>
        <dbReference type="SAM" id="Phobius"/>
    </source>
</evidence>
<name>A0A6J5MGW5_9CAUD</name>
<keyword evidence="1" id="KW-0472">Membrane</keyword>